<dbReference type="InterPro" id="IPR016181">
    <property type="entry name" value="Acyl_CoA_acyltransferase"/>
</dbReference>
<dbReference type="STRING" id="401625.A0A0P1BNP1"/>
<protein>
    <submittedName>
        <fullName evidence="2">GNAT domain</fullName>
    </submittedName>
</protein>
<reference evidence="2 3" key="1">
    <citation type="submission" date="2014-09" db="EMBL/GenBank/DDBJ databases">
        <authorList>
            <person name="Magalhaes I.L.F."/>
            <person name="Oliveira U."/>
            <person name="Santos F.R."/>
            <person name="Vidigal T.H.D.A."/>
            <person name="Brescovit A.D."/>
            <person name="Santos A.J."/>
        </authorList>
    </citation>
    <scope>NUCLEOTIDE SEQUENCE [LARGE SCALE GENOMIC DNA]</scope>
</reference>
<organism evidence="2 3">
    <name type="scientific">Ceraceosorus bombacis</name>
    <dbReference type="NCBI Taxonomy" id="401625"/>
    <lineage>
        <taxon>Eukaryota</taxon>
        <taxon>Fungi</taxon>
        <taxon>Dikarya</taxon>
        <taxon>Basidiomycota</taxon>
        <taxon>Ustilaginomycotina</taxon>
        <taxon>Exobasidiomycetes</taxon>
        <taxon>Ceraceosorales</taxon>
        <taxon>Ceraceosoraceae</taxon>
        <taxon>Ceraceosorus</taxon>
    </lineage>
</organism>
<dbReference type="Proteomes" id="UP000054845">
    <property type="component" value="Unassembled WGS sequence"/>
</dbReference>
<proteinExistence type="predicted"/>
<name>A0A0P1BNP1_9BASI</name>
<evidence type="ECO:0000313" key="2">
    <source>
        <dbReference type="EMBL" id="CEH17617.1"/>
    </source>
</evidence>
<accession>A0A0P1BNP1</accession>
<feature type="domain" description="N-acetyltransferase" evidence="1">
    <location>
        <begin position="94"/>
        <end position="234"/>
    </location>
</feature>
<dbReference type="PROSITE" id="PS51186">
    <property type="entry name" value="GNAT"/>
    <property type="match status" value="1"/>
</dbReference>
<dbReference type="GO" id="GO:0016747">
    <property type="term" value="F:acyltransferase activity, transferring groups other than amino-acyl groups"/>
    <property type="evidence" value="ECO:0007669"/>
    <property type="project" value="InterPro"/>
</dbReference>
<dbReference type="PANTHER" id="PTHR42791">
    <property type="entry name" value="GNAT FAMILY ACETYLTRANSFERASE"/>
    <property type="match status" value="1"/>
</dbReference>
<dbReference type="AlphaFoldDB" id="A0A0P1BNP1"/>
<dbReference type="InterPro" id="IPR000182">
    <property type="entry name" value="GNAT_dom"/>
</dbReference>
<dbReference type="InterPro" id="IPR052523">
    <property type="entry name" value="Trichothecene_AcTrans"/>
</dbReference>
<dbReference type="Gene3D" id="3.40.630.30">
    <property type="match status" value="1"/>
</dbReference>
<evidence type="ECO:0000259" key="1">
    <source>
        <dbReference type="PROSITE" id="PS51186"/>
    </source>
</evidence>
<sequence>MSSAQPRIRPMEDRDVDGAGWIFAHGFVPMMQNVFPSGTTEDLIRARSARIGHSLQEVRSGKRPKGRMEVVVRDAVDAAGKVAQEEQLLGFVEWRIVDVEVERQQRVEAQEDAKEEDDALDRIMAMYPSDARMDLYKKMISNFDKAHHQYAGKFRHAYVEILGVSPRHARSGAGSLVLEHIAEASAKEDVHNIFLLAAPTPSAVPFYKKHGYKELAKVTSEGLEDSIAMLWTRPENTS</sequence>
<evidence type="ECO:0000313" key="3">
    <source>
        <dbReference type="Proteomes" id="UP000054845"/>
    </source>
</evidence>
<keyword evidence="3" id="KW-1185">Reference proteome</keyword>
<dbReference type="EMBL" id="CCYA01000265">
    <property type="protein sequence ID" value="CEH17617.1"/>
    <property type="molecule type" value="Genomic_DNA"/>
</dbReference>
<dbReference type="SUPFAM" id="SSF55729">
    <property type="entry name" value="Acyl-CoA N-acyltransferases (Nat)"/>
    <property type="match status" value="1"/>
</dbReference>
<dbReference type="PANTHER" id="PTHR42791:SF2">
    <property type="entry name" value="N-ACETYLTRANSFERASE DOMAIN-CONTAINING PROTEIN"/>
    <property type="match status" value="1"/>
</dbReference>
<dbReference type="CDD" id="cd04301">
    <property type="entry name" value="NAT_SF"/>
    <property type="match status" value="1"/>
</dbReference>
<dbReference type="Pfam" id="PF13673">
    <property type="entry name" value="Acetyltransf_10"/>
    <property type="match status" value="1"/>
</dbReference>
<dbReference type="OrthoDB" id="2533247at2759"/>